<feature type="region of interest" description="Disordered" evidence="1">
    <location>
        <begin position="122"/>
        <end position="196"/>
    </location>
</feature>
<dbReference type="PANTHER" id="PTHR23334">
    <property type="entry name" value="CCAAT/ENHANCER BINDING PROTEIN"/>
    <property type="match status" value="1"/>
</dbReference>
<evidence type="ECO:0000256" key="1">
    <source>
        <dbReference type="SAM" id="MobiDB-lite"/>
    </source>
</evidence>
<organism evidence="4 5">
    <name type="scientific">Toxocara canis</name>
    <name type="common">Canine roundworm</name>
    <dbReference type="NCBI Taxonomy" id="6265"/>
    <lineage>
        <taxon>Eukaryota</taxon>
        <taxon>Metazoa</taxon>
        <taxon>Ecdysozoa</taxon>
        <taxon>Nematoda</taxon>
        <taxon>Chromadorea</taxon>
        <taxon>Rhabditida</taxon>
        <taxon>Spirurina</taxon>
        <taxon>Ascaridomorpha</taxon>
        <taxon>Ascaridoidea</taxon>
        <taxon>Toxocaridae</taxon>
        <taxon>Toxocara</taxon>
    </lineage>
</organism>
<name>A0A183US28_TOXCA</name>
<reference evidence="5" key="1">
    <citation type="submission" date="2016-06" db="UniProtKB">
        <authorList>
            <consortium name="WormBaseParasite"/>
        </authorList>
    </citation>
    <scope>IDENTIFICATION</scope>
</reference>
<evidence type="ECO:0000313" key="3">
    <source>
        <dbReference type="EMBL" id="VDM42619.1"/>
    </source>
</evidence>
<feature type="compositionally biased region" description="Low complexity" evidence="1">
    <location>
        <begin position="131"/>
        <end position="140"/>
    </location>
</feature>
<dbReference type="InterPro" id="IPR031106">
    <property type="entry name" value="C/EBP"/>
</dbReference>
<evidence type="ECO:0000259" key="2">
    <source>
        <dbReference type="Pfam" id="PF07716"/>
    </source>
</evidence>
<dbReference type="GO" id="GO:0000981">
    <property type="term" value="F:DNA-binding transcription factor activity, RNA polymerase II-specific"/>
    <property type="evidence" value="ECO:0007669"/>
    <property type="project" value="TreeGrafter"/>
</dbReference>
<dbReference type="Proteomes" id="UP000050794">
    <property type="component" value="Unassembled WGS sequence"/>
</dbReference>
<dbReference type="InterPro" id="IPR004827">
    <property type="entry name" value="bZIP"/>
</dbReference>
<dbReference type="InterPro" id="IPR046347">
    <property type="entry name" value="bZIP_sf"/>
</dbReference>
<sequence>MARRHILIEILRCADEGISFQDSLMLCQQLQEKDGVDFMDQNMDLTPYLNDLQDIDGDVGEELIDKQRLIESDIFAQQYGYPPHYTDLGAYEPKDDDIIGTAPATPSQLPGRNVIVKMETPWEDEPTTAEQSSQPTTSSRTSKEQIEITYTPTIKPRKYSLKPEAEKKNPLYRLKREKNNDAVRKSRSKAKEQQRMKDNQIKELQEKVGVMNQLLERIKLLESALREEQVQKAEVLAENKRLKSELGLKKRYYTPKC</sequence>
<dbReference type="GO" id="GO:0006351">
    <property type="term" value="P:DNA-templated transcription"/>
    <property type="evidence" value="ECO:0007669"/>
    <property type="project" value="InterPro"/>
</dbReference>
<evidence type="ECO:0000313" key="5">
    <source>
        <dbReference type="WBParaSite" id="TCNE_0001129801-mRNA-1"/>
    </source>
</evidence>
<dbReference type="AlphaFoldDB" id="A0A183US28"/>
<gene>
    <name evidence="3" type="ORF">TCNE_LOCUS11298</name>
</gene>
<evidence type="ECO:0000313" key="4">
    <source>
        <dbReference type="Proteomes" id="UP000050794"/>
    </source>
</evidence>
<dbReference type="Pfam" id="PF07716">
    <property type="entry name" value="bZIP_2"/>
    <property type="match status" value="1"/>
</dbReference>
<feature type="domain" description="BZIP" evidence="2">
    <location>
        <begin position="170"/>
        <end position="222"/>
    </location>
</feature>
<dbReference type="SUPFAM" id="SSF57959">
    <property type="entry name" value="Leucine zipper domain"/>
    <property type="match status" value="1"/>
</dbReference>
<dbReference type="WBParaSite" id="TCNE_0001129801-mRNA-1">
    <property type="protein sequence ID" value="TCNE_0001129801-mRNA-1"/>
    <property type="gene ID" value="TCNE_0001129801"/>
</dbReference>
<protein>
    <submittedName>
        <fullName evidence="5">BZIP domain-containing protein</fullName>
    </submittedName>
</protein>
<feature type="compositionally biased region" description="Basic and acidic residues" evidence="1">
    <location>
        <begin position="177"/>
        <end position="196"/>
    </location>
</feature>
<accession>A0A183US28</accession>
<dbReference type="Gene3D" id="1.20.5.170">
    <property type="match status" value="1"/>
</dbReference>
<dbReference type="EMBL" id="UYWY01020812">
    <property type="protein sequence ID" value="VDM42619.1"/>
    <property type="molecule type" value="Genomic_DNA"/>
</dbReference>
<proteinExistence type="predicted"/>
<dbReference type="PANTHER" id="PTHR23334:SF43">
    <property type="entry name" value="CCAAT_ENHANCER-BINDING PROTEIN HOMOLOG 1-RELATED"/>
    <property type="match status" value="1"/>
</dbReference>
<keyword evidence="4" id="KW-1185">Reference proteome</keyword>
<reference evidence="3 4" key="2">
    <citation type="submission" date="2018-11" db="EMBL/GenBank/DDBJ databases">
        <authorList>
            <consortium name="Pathogen Informatics"/>
        </authorList>
    </citation>
    <scope>NUCLEOTIDE SEQUENCE [LARGE SCALE GENOMIC DNA]</scope>
</reference>
<dbReference type="GO" id="GO:0000978">
    <property type="term" value="F:RNA polymerase II cis-regulatory region sequence-specific DNA binding"/>
    <property type="evidence" value="ECO:0007669"/>
    <property type="project" value="TreeGrafter"/>
</dbReference>